<evidence type="ECO:0000313" key="12">
    <source>
        <dbReference type="EMBL" id="KAK7945007.1"/>
    </source>
</evidence>
<keyword evidence="3" id="KW-0597">Phosphoprotein</keyword>
<dbReference type="GO" id="GO:0005876">
    <property type="term" value="C:spindle microtubule"/>
    <property type="evidence" value="ECO:0007669"/>
    <property type="project" value="TreeGrafter"/>
</dbReference>
<dbReference type="GO" id="GO:0051231">
    <property type="term" value="P:spindle elongation"/>
    <property type="evidence" value="ECO:0007669"/>
    <property type="project" value="TreeGrafter"/>
</dbReference>
<evidence type="ECO:0000256" key="10">
    <source>
        <dbReference type="SAM" id="MobiDB-lite"/>
    </source>
</evidence>
<dbReference type="GO" id="GO:0090307">
    <property type="term" value="P:mitotic spindle assembly"/>
    <property type="evidence" value="ECO:0007669"/>
    <property type="project" value="TreeGrafter"/>
</dbReference>
<dbReference type="Gene3D" id="3.40.850.10">
    <property type="entry name" value="Kinesin motor domain"/>
    <property type="match status" value="1"/>
</dbReference>
<comment type="similarity">
    <text evidence="9">Belongs to the TRAFAC class myosin-kinesin ATPase superfamily. Kinesin family.</text>
</comment>
<dbReference type="InterPro" id="IPR001752">
    <property type="entry name" value="Kinesin_motor_dom"/>
</dbReference>
<evidence type="ECO:0000256" key="6">
    <source>
        <dbReference type="ARBA" id="ARBA00023054"/>
    </source>
</evidence>
<gene>
    <name evidence="12" type="ORF">WMY93_000735</name>
</gene>
<evidence type="ECO:0000256" key="9">
    <source>
        <dbReference type="PROSITE-ProRule" id="PRU00283"/>
    </source>
</evidence>
<evidence type="ECO:0000256" key="1">
    <source>
        <dbReference type="ARBA" id="ARBA00004186"/>
    </source>
</evidence>
<dbReference type="InterPro" id="IPR047149">
    <property type="entry name" value="KIF11-like"/>
</dbReference>
<feature type="binding site" evidence="9">
    <location>
        <begin position="177"/>
        <end position="184"/>
    </location>
    <ligand>
        <name>ATP</name>
        <dbReference type="ChEBI" id="CHEBI:30616"/>
    </ligand>
</feature>
<feature type="domain" description="Kinesin motor" evidence="11">
    <location>
        <begin position="69"/>
        <end position="250"/>
    </location>
</feature>
<dbReference type="AlphaFoldDB" id="A0AAW0Q2W1"/>
<dbReference type="GO" id="GO:0005634">
    <property type="term" value="C:nucleus"/>
    <property type="evidence" value="ECO:0007669"/>
    <property type="project" value="TreeGrafter"/>
</dbReference>
<dbReference type="Proteomes" id="UP001460270">
    <property type="component" value="Unassembled WGS sequence"/>
</dbReference>
<evidence type="ECO:0000256" key="8">
    <source>
        <dbReference type="ARBA" id="ARBA00023212"/>
    </source>
</evidence>
<evidence type="ECO:0000256" key="5">
    <source>
        <dbReference type="ARBA" id="ARBA00022840"/>
    </source>
</evidence>
<proteinExistence type="inferred from homology"/>
<sequence length="250" mass="27963">MAEYTGGLQPVHKPKEEEETRMRNHGAKMEEDLKDKTEQCETMDFQRDISSELSSSSDLQTTVAEEKEHLQVYLRIRPFTAAENSMGEAQDCVSMESSNTVLMKPPGWSRCARQSTACTERALLQTAQRFHFSQVQHQHRQQGLRPGHVSEAAVRGTVKELVRDVLTGANSLVFTYGVTNAGKTFTFLGPEADPGLLPRALSTIFNSIEERVSSDVSIRPHRCRDSPDSPNSSSWSRSFSRGTSTNRAKR</sequence>
<feature type="region of interest" description="Disordered" evidence="10">
    <location>
        <begin position="1"/>
        <end position="38"/>
    </location>
</feature>
<evidence type="ECO:0000256" key="2">
    <source>
        <dbReference type="ARBA" id="ARBA00022490"/>
    </source>
</evidence>
<keyword evidence="2" id="KW-0963">Cytoplasm</keyword>
<feature type="compositionally biased region" description="Low complexity" evidence="10">
    <location>
        <begin position="228"/>
        <end position="244"/>
    </location>
</feature>
<dbReference type="PROSITE" id="PS50067">
    <property type="entry name" value="KINESIN_MOTOR_2"/>
    <property type="match status" value="1"/>
</dbReference>
<organism evidence="12 13">
    <name type="scientific">Mugilogobius chulae</name>
    <name type="common">yellowstripe goby</name>
    <dbReference type="NCBI Taxonomy" id="88201"/>
    <lineage>
        <taxon>Eukaryota</taxon>
        <taxon>Metazoa</taxon>
        <taxon>Chordata</taxon>
        <taxon>Craniata</taxon>
        <taxon>Vertebrata</taxon>
        <taxon>Euteleostomi</taxon>
        <taxon>Actinopterygii</taxon>
        <taxon>Neopterygii</taxon>
        <taxon>Teleostei</taxon>
        <taxon>Neoteleostei</taxon>
        <taxon>Acanthomorphata</taxon>
        <taxon>Gobiaria</taxon>
        <taxon>Gobiiformes</taxon>
        <taxon>Gobioidei</taxon>
        <taxon>Gobiidae</taxon>
        <taxon>Gobionellinae</taxon>
        <taxon>Mugilogobius</taxon>
    </lineage>
</organism>
<keyword evidence="5 9" id="KW-0067">ATP-binding</keyword>
<reference evidence="13" key="1">
    <citation type="submission" date="2024-04" db="EMBL/GenBank/DDBJ databases">
        <title>Salinicola lusitanus LLJ914,a marine bacterium isolated from the Okinawa Trough.</title>
        <authorList>
            <person name="Li J."/>
        </authorList>
    </citation>
    <scope>NUCLEOTIDE SEQUENCE [LARGE SCALE GENOMIC DNA]</scope>
</reference>
<dbReference type="EMBL" id="JBBPFD010000001">
    <property type="protein sequence ID" value="KAK7945007.1"/>
    <property type="molecule type" value="Genomic_DNA"/>
</dbReference>
<protein>
    <recommendedName>
        <fullName evidence="11">Kinesin motor domain-containing protein</fullName>
    </recommendedName>
</protein>
<comment type="caution">
    <text evidence="12">The sequence shown here is derived from an EMBL/GenBank/DDBJ whole genome shotgun (WGS) entry which is preliminary data.</text>
</comment>
<dbReference type="GO" id="GO:0007018">
    <property type="term" value="P:microtubule-based movement"/>
    <property type="evidence" value="ECO:0007669"/>
    <property type="project" value="InterPro"/>
</dbReference>
<dbReference type="GO" id="GO:0072686">
    <property type="term" value="C:mitotic spindle"/>
    <property type="evidence" value="ECO:0007669"/>
    <property type="project" value="TreeGrafter"/>
</dbReference>
<keyword evidence="8" id="KW-0206">Cytoskeleton</keyword>
<accession>A0AAW0Q2W1</accession>
<dbReference type="Pfam" id="PF00225">
    <property type="entry name" value="Kinesin"/>
    <property type="match status" value="1"/>
</dbReference>
<dbReference type="SMART" id="SM00129">
    <property type="entry name" value="KISc"/>
    <property type="match status" value="1"/>
</dbReference>
<name>A0AAW0Q2W1_9GOBI</name>
<keyword evidence="6" id="KW-0175">Coiled coil</keyword>
<dbReference type="InterPro" id="IPR036961">
    <property type="entry name" value="Kinesin_motor_dom_sf"/>
</dbReference>
<dbReference type="PANTHER" id="PTHR47970">
    <property type="entry name" value="KINESIN-LIKE PROTEIN KIF11"/>
    <property type="match status" value="1"/>
</dbReference>
<keyword evidence="4 9" id="KW-0547">Nucleotide-binding</keyword>
<dbReference type="InterPro" id="IPR027417">
    <property type="entry name" value="P-loop_NTPase"/>
</dbReference>
<dbReference type="SUPFAM" id="SSF52540">
    <property type="entry name" value="P-loop containing nucleoside triphosphate hydrolases"/>
    <property type="match status" value="1"/>
</dbReference>
<evidence type="ECO:0000256" key="4">
    <source>
        <dbReference type="ARBA" id="ARBA00022741"/>
    </source>
</evidence>
<dbReference type="GO" id="GO:0005524">
    <property type="term" value="F:ATP binding"/>
    <property type="evidence" value="ECO:0007669"/>
    <property type="project" value="UniProtKB-UniRule"/>
</dbReference>
<evidence type="ECO:0000256" key="7">
    <source>
        <dbReference type="ARBA" id="ARBA00023175"/>
    </source>
</evidence>
<dbReference type="GO" id="GO:0008574">
    <property type="term" value="F:plus-end-directed microtubule motor activity"/>
    <property type="evidence" value="ECO:0007669"/>
    <property type="project" value="TreeGrafter"/>
</dbReference>
<dbReference type="GO" id="GO:0008017">
    <property type="term" value="F:microtubule binding"/>
    <property type="evidence" value="ECO:0007669"/>
    <property type="project" value="InterPro"/>
</dbReference>
<comment type="subcellular location">
    <subcellularLocation>
        <location evidence="1">Cytoplasm</location>
        <location evidence="1">Cytoskeleton</location>
        <location evidence="1">Spindle</location>
    </subcellularLocation>
</comment>
<evidence type="ECO:0000259" key="11">
    <source>
        <dbReference type="PROSITE" id="PS50067"/>
    </source>
</evidence>
<dbReference type="PANTHER" id="PTHR47970:SF29">
    <property type="entry name" value="KINESIN FAMILY MEMBER 20B"/>
    <property type="match status" value="1"/>
</dbReference>
<evidence type="ECO:0000256" key="3">
    <source>
        <dbReference type="ARBA" id="ARBA00022553"/>
    </source>
</evidence>
<feature type="compositionally biased region" description="Basic and acidic residues" evidence="10">
    <location>
        <begin position="13"/>
        <end position="38"/>
    </location>
</feature>
<evidence type="ECO:0000313" key="13">
    <source>
        <dbReference type="Proteomes" id="UP001460270"/>
    </source>
</evidence>
<feature type="region of interest" description="Disordered" evidence="10">
    <location>
        <begin position="216"/>
        <end position="250"/>
    </location>
</feature>
<keyword evidence="13" id="KW-1185">Reference proteome</keyword>
<keyword evidence="7 9" id="KW-0505">Motor protein</keyword>